<comment type="caution">
    <text evidence="3">The sequence shown here is derived from an EMBL/GenBank/DDBJ whole genome shotgun (WGS) entry which is preliminary data.</text>
</comment>
<dbReference type="EMBL" id="JBHRZT010000020">
    <property type="protein sequence ID" value="MFC3883126.1"/>
    <property type="molecule type" value="Genomic_DNA"/>
</dbReference>
<dbReference type="SMART" id="SM00909">
    <property type="entry name" value="Germane"/>
    <property type="match status" value="2"/>
</dbReference>
<dbReference type="RefSeq" id="WP_377913219.1">
    <property type="nucleotide sequence ID" value="NZ_JBHRZT010000020.1"/>
</dbReference>
<dbReference type="PROSITE" id="PS51257">
    <property type="entry name" value="PROKAR_LIPOPROTEIN"/>
    <property type="match status" value="1"/>
</dbReference>
<name>A0ABV8B1R4_9BACI</name>
<feature type="region of interest" description="Disordered" evidence="1">
    <location>
        <begin position="46"/>
        <end position="66"/>
    </location>
</feature>
<dbReference type="InterPro" id="IPR019606">
    <property type="entry name" value="GerMN"/>
</dbReference>
<feature type="domain" description="GerMN" evidence="2">
    <location>
        <begin position="99"/>
        <end position="190"/>
    </location>
</feature>
<evidence type="ECO:0000313" key="3">
    <source>
        <dbReference type="EMBL" id="MFC3883126.1"/>
    </source>
</evidence>
<dbReference type="Proteomes" id="UP001595752">
    <property type="component" value="Unassembled WGS sequence"/>
</dbReference>
<evidence type="ECO:0000313" key="4">
    <source>
        <dbReference type="Proteomes" id="UP001595752"/>
    </source>
</evidence>
<dbReference type="Pfam" id="PF10646">
    <property type="entry name" value="Germane"/>
    <property type="match status" value="2"/>
</dbReference>
<accession>A0ABV8B1R4</accession>
<feature type="domain" description="GerMN" evidence="2">
    <location>
        <begin position="251"/>
        <end position="340"/>
    </location>
</feature>
<protein>
    <submittedName>
        <fullName evidence="3">GerMN domain-containing protein</fullName>
    </submittedName>
</protein>
<proteinExistence type="predicted"/>
<sequence>MSKKANTIVFSTILASSMLLTGCGLFGGDKAVEEIDPPKDVSYVKDEKSLDTAGDKQENKETSKEEAAAGSVKTELYLVDKNGYVVPQTLVLPKTEGVAKQALEYLVEGGPVTNMLPNGFRAVLPADTRVLGVKLEKDGTIIADFSPEFANYKAEDELKILQAVTWTLTQFDKVERVKIRINGYDKELMPVNNTPISEGVSRADGINLDSSNSVDITNTKSATVYYLAQNGKQTYYVPVTKRISANEKDQFAAVINELVKGPNPTSGLVTDFNTDVKLLDKPKYENGQLTLNFNESLFGNMEGNKISDHVLQSLVLSLTEQPGVESVAIQVNGKEKLMNEDGKKLTEPVVRPADVNTGSF</sequence>
<evidence type="ECO:0000256" key="1">
    <source>
        <dbReference type="SAM" id="MobiDB-lite"/>
    </source>
</evidence>
<keyword evidence="4" id="KW-1185">Reference proteome</keyword>
<organism evidence="3 4">
    <name type="scientific">Bacillus songklensis</name>
    <dbReference type="NCBI Taxonomy" id="1069116"/>
    <lineage>
        <taxon>Bacteria</taxon>
        <taxon>Bacillati</taxon>
        <taxon>Bacillota</taxon>
        <taxon>Bacilli</taxon>
        <taxon>Bacillales</taxon>
        <taxon>Bacillaceae</taxon>
        <taxon>Bacillus</taxon>
    </lineage>
</organism>
<reference evidence="4" key="1">
    <citation type="journal article" date="2019" name="Int. J. Syst. Evol. Microbiol.">
        <title>The Global Catalogue of Microorganisms (GCM) 10K type strain sequencing project: providing services to taxonomists for standard genome sequencing and annotation.</title>
        <authorList>
            <consortium name="The Broad Institute Genomics Platform"/>
            <consortium name="The Broad Institute Genome Sequencing Center for Infectious Disease"/>
            <person name="Wu L."/>
            <person name="Ma J."/>
        </authorList>
    </citation>
    <scope>NUCLEOTIDE SEQUENCE [LARGE SCALE GENOMIC DNA]</scope>
    <source>
        <strain evidence="4">CCUG 61889</strain>
    </source>
</reference>
<evidence type="ECO:0000259" key="2">
    <source>
        <dbReference type="SMART" id="SM00909"/>
    </source>
</evidence>
<gene>
    <name evidence="3" type="ORF">ACFOU2_06200</name>
</gene>